<evidence type="ECO:0000313" key="3">
    <source>
        <dbReference type="Proteomes" id="UP000606008"/>
    </source>
</evidence>
<evidence type="ECO:0000256" key="1">
    <source>
        <dbReference type="SAM" id="Phobius"/>
    </source>
</evidence>
<reference evidence="3" key="2">
    <citation type="submission" date="2023-07" db="EMBL/GenBank/DDBJ databases">
        <authorList>
            <person name="Jung D.-H."/>
        </authorList>
    </citation>
    <scope>NUCLEOTIDE SEQUENCE [LARGE SCALE GENOMIC DNA]</scope>
    <source>
        <strain evidence="3">JA-25</strain>
    </source>
</reference>
<gene>
    <name evidence="2" type="ORF">F7231_11600</name>
</gene>
<comment type="caution">
    <text evidence="2">The sequence shown here is derived from an EMBL/GenBank/DDBJ whole genome shotgun (WGS) entry which is preliminary data.</text>
</comment>
<evidence type="ECO:0000313" key="2">
    <source>
        <dbReference type="EMBL" id="NID10814.1"/>
    </source>
</evidence>
<accession>A0ABX0QL06</accession>
<proteinExistence type="predicted"/>
<protein>
    <submittedName>
        <fullName evidence="2">LapA family protein</fullName>
    </submittedName>
</protein>
<name>A0ABX0QL06_9BACT</name>
<dbReference type="RefSeq" id="WP_166692021.1">
    <property type="nucleotide sequence ID" value="NZ_WAEL01000004.1"/>
</dbReference>
<reference evidence="3" key="1">
    <citation type="submission" date="2019-09" db="EMBL/GenBank/DDBJ databases">
        <authorList>
            <person name="Jung D.-H."/>
        </authorList>
    </citation>
    <scope>NUCLEOTIDE SEQUENCE [LARGE SCALE GENOMIC DNA]</scope>
    <source>
        <strain evidence="3">JA-25</strain>
    </source>
</reference>
<dbReference type="Proteomes" id="UP000606008">
    <property type="component" value="Unassembled WGS sequence"/>
</dbReference>
<keyword evidence="3" id="KW-1185">Reference proteome</keyword>
<feature type="transmembrane region" description="Helical" evidence="1">
    <location>
        <begin position="6"/>
        <end position="30"/>
    </location>
</feature>
<dbReference type="EMBL" id="WAEL01000004">
    <property type="protein sequence ID" value="NID10814.1"/>
    <property type="molecule type" value="Genomic_DNA"/>
</dbReference>
<organism evidence="2 3">
    <name type="scientific">Fibrivirga algicola</name>
    <dbReference type="NCBI Taxonomy" id="2950420"/>
    <lineage>
        <taxon>Bacteria</taxon>
        <taxon>Pseudomonadati</taxon>
        <taxon>Bacteroidota</taxon>
        <taxon>Cytophagia</taxon>
        <taxon>Cytophagales</taxon>
        <taxon>Spirosomataceae</taxon>
        <taxon>Fibrivirga</taxon>
    </lineage>
</organism>
<keyword evidence="1" id="KW-0472">Membrane</keyword>
<sequence length="65" mass="7348">MNPLSPWVAFAEISLLLLAAFLIGYSIAWVRARAALRRVKNSIREAKRDLDDLENRQQPAVQVGK</sequence>
<keyword evidence="1" id="KW-1133">Transmembrane helix</keyword>
<keyword evidence="1" id="KW-0812">Transmembrane</keyword>